<proteinExistence type="predicted"/>
<comment type="caution">
    <text evidence="2">The sequence shown here is derived from an EMBL/GenBank/DDBJ whole genome shotgun (WGS) entry which is preliminary data.</text>
</comment>
<dbReference type="EMBL" id="JARIHO010000003">
    <property type="protein sequence ID" value="KAJ7363816.1"/>
    <property type="molecule type" value="Genomic_DNA"/>
</dbReference>
<feature type="compositionally biased region" description="Low complexity" evidence="1">
    <location>
        <begin position="50"/>
        <end position="89"/>
    </location>
</feature>
<dbReference type="Proteomes" id="UP001218218">
    <property type="component" value="Unassembled WGS sequence"/>
</dbReference>
<feature type="compositionally biased region" description="Basic residues" evidence="1">
    <location>
        <begin position="90"/>
        <end position="103"/>
    </location>
</feature>
<accession>A0AAD7F134</accession>
<dbReference type="AlphaFoldDB" id="A0AAD7F134"/>
<keyword evidence="3" id="KW-1185">Reference proteome</keyword>
<reference evidence="2" key="1">
    <citation type="submission" date="2023-03" db="EMBL/GenBank/DDBJ databases">
        <title>Massive genome expansion in bonnet fungi (Mycena s.s.) driven by repeated elements and novel gene families across ecological guilds.</title>
        <authorList>
            <consortium name="Lawrence Berkeley National Laboratory"/>
            <person name="Harder C.B."/>
            <person name="Miyauchi S."/>
            <person name="Viragh M."/>
            <person name="Kuo A."/>
            <person name="Thoen E."/>
            <person name="Andreopoulos B."/>
            <person name="Lu D."/>
            <person name="Skrede I."/>
            <person name="Drula E."/>
            <person name="Henrissat B."/>
            <person name="Morin E."/>
            <person name="Kohler A."/>
            <person name="Barry K."/>
            <person name="LaButti K."/>
            <person name="Morin E."/>
            <person name="Salamov A."/>
            <person name="Lipzen A."/>
            <person name="Mereny Z."/>
            <person name="Hegedus B."/>
            <person name="Baldrian P."/>
            <person name="Stursova M."/>
            <person name="Weitz H."/>
            <person name="Taylor A."/>
            <person name="Grigoriev I.V."/>
            <person name="Nagy L.G."/>
            <person name="Martin F."/>
            <person name="Kauserud H."/>
        </authorList>
    </citation>
    <scope>NUCLEOTIDE SEQUENCE</scope>
    <source>
        <strain evidence="2">CBHHK002</strain>
    </source>
</reference>
<feature type="compositionally biased region" description="Polar residues" evidence="1">
    <location>
        <begin position="1"/>
        <end position="17"/>
    </location>
</feature>
<feature type="region of interest" description="Disordered" evidence="1">
    <location>
        <begin position="1"/>
        <end position="116"/>
    </location>
</feature>
<protein>
    <submittedName>
        <fullName evidence="2">Uncharacterized protein</fullName>
    </submittedName>
</protein>
<evidence type="ECO:0000256" key="1">
    <source>
        <dbReference type="SAM" id="MobiDB-lite"/>
    </source>
</evidence>
<evidence type="ECO:0000313" key="2">
    <source>
        <dbReference type="EMBL" id="KAJ7363816.1"/>
    </source>
</evidence>
<name>A0AAD7F134_9AGAR</name>
<gene>
    <name evidence="2" type="ORF">DFH08DRAFT_1072727</name>
</gene>
<organism evidence="2 3">
    <name type="scientific">Mycena albidolilacea</name>
    <dbReference type="NCBI Taxonomy" id="1033008"/>
    <lineage>
        <taxon>Eukaryota</taxon>
        <taxon>Fungi</taxon>
        <taxon>Dikarya</taxon>
        <taxon>Basidiomycota</taxon>
        <taxon>Agaricomycotina</taxon>
        <taxon>Agaricomycetes</taxon>
        <taxon>Agaricomycetidae</taxon>
        <taxon>Agaricales</taxon>
        <taxon>Marasmiineae</taxon>
        <taxon>Mycenaceae</taxon>
        <taxon>Mycena</taxon>
    </lineage>
</organism>
<evidence type="ECO:0000313" key="3">
    <source>
        <dbReference type="Proteomes" id="UP001218218"/>
    </source>
</evidence>
<feature type="compositionally biased region" description="Polar residues" evidence="1">
    <location>
        <begin position="26"/>
        <end position="38"/>
    </location>
</feature>
<sequence length="235" mass="24941">MSYDENSPSGWNTSSQLHRIDGNLPFSPSRQNNLQSPGNILAVGIQPSLNPDNRVSSNPDSSSPNVFSTGSLVAALAAPPSAPGNGAARPIRRRKLKGGRKRPGPAGFRNPSAPSRRAQAVRAAAVASRAEAIQAAVGVFRARQLNLQQEPWQRSSVETSMGAARAPLPLTVTHQRAMALGLAPQEGRRPSFDGLVQLGFWEYISAPTRHAGLVSSGSRNPAAFLSGWDEIVPRT</sequence>